<evidence type="ECO:0000256" key="1">
    <source>
        <dbReference type="ARBA" id="ARBA00004141"/>
    </source>
</evidence>
<evidence type="ECO:0000256" key="2">
    <source>
        <dbReference type="ARBA" id="ARBA00006727"/>
    </source>
</evidence>
<feature type="transmembrane region" description="Helical" evidence="4">
    <location>
        <begin position="191"/>
        <end position="212"/>
    </location>
</feature>
<dbReference type="AlphaFoldDB" id="A0AAE8SYK0"/>
<protein>
    <submittedName>
        <fullName evidence="6">Related to monocarboxylate transporter 4</fullName>
    </submittedName>
</protein>
<dbReference type="EMBL" id="ONZQ02000012">
    <property type="protein sequence ID" value="SPO05102.1"/>
    <property type="molecule type" value="Genomic_DNA"/>
</dbReference>
<comment type="similarity">
    <text evidence="2">Belongs to the major facilitator superfamily. Monocarboxylate porter (TC 2.A.1.13) family.</text>
</comment>
<dbReference type="InterPro" id="IPR050327">
    <property type="entry name" value="Proton-linked_MCT"/>
</dbReference>
<proteinExistence type="inferred from homology"/>
<dbReference type="InterPro" id="IPR036259">
    <property type="entry name" value="MFS_trans_sf"/>
</dbReference>
<evidence type="ECO:0000313" key="6">
    <source>
        <dbReference type="EMBL" id="SPO05102.1"/>
    </source>
</evidence>
<comment type="caution">
    <text evidence="6">The sequence shown here is derived from an EMBL/GenBank/DDBJ whole genome shotgun (WGS) entry which is preliminary data.</text>
</comment>
<dbReference type="Pfam" id="PF07690">
    <property type="entry name" value="MFS_1"/>
    <property type="match status" value="1"/>
</dbReference>
<dbReference type="SUPFAM" id="SSF103473">
    <property type="entry name" value="MFS general substrate transporter"/>
    <property type="match status" value="1"/>
</dbReference>
<keyword evidence="4" id="KW-0472">Membrane</keyword>
<reference evidence="6" key="1">
    <citation type="submission" date="2018-03" db="EMBL/GenBank/DDBJ databases">
        <authorList>
            <person name="Guldener U."/>
        </authorList>
    </citation>
    <scope>NUCLEOTIDE SEQUENCE</scope>
</reference>
<feature type="compositionally biased region" description="Basic and acidic residues" evidence="3">
    <location>
        <begin position="47"/>
        <end position="64"/>
    </location>
</feature>
<name>A0AAE8SYK0_9PEZI</name>
<dbReference type="PANTHER" id="PTHR11360:SF130">
    <property type="entry name" value="MAJOR FACILITATOR SUPERFAMILY (MFS) PROFILE DOMAIN-CONTAINING PROTEIN-RELATED"/>
    <property type="match status" value="1"/>
</dbReference>
<gene>
    <name evidence="6" type="ORF">DNG_07787</name>
</gene>
<dbReference type="PROSITE" id="PS50850">
    <property type="entry name" value="MFS"/>
    <property type="match status" value="1"/>
</dbReference>
<keyword evidence="4" id="KW-1133">Transmembrane helix</keyword>
<dbReference type="PANTHER" id="PTHR11360">
    <property type="entry name" value="MONOCARBOXYLATE TRANSPORTER"/>
    <property type="match status" value="1"/>
</dbReference>
<feature type="transmembrane region" description="Helical" evidence="4">
    <location>
        <begin position="136"/>
        <end position="154"/>
    </location>
</feature>
<feature type="transmembrane region" description="Helical" evidence="4">
    <location>
        <begin position="394"/>
        <end position="415"/>
    </location>
</feature>
<feature type="transmembrane region" description="Helical" evidence="4">
    <location>
        <begin position="427"/>
        <end position="448"/>
    </location>
</feature>
<evidence type="ECO:0000259" key="5">
    <source>
        <dbReference type="PROSITE" id="PS50850"/>
    </source>
</evidence>
<feature type="region of interest" description="Disordered" evidence="3">
    <location>
        <begin position="1"/>
        <end position="66"/>
    </location>
</feature>
<comment type="subcellular location">
    <subcellularLocation>
        <location evidence="1">Membrane</location>
        <topology evidence="1">Multi-pass membrane protein</topology>
    </subcellularLocation>
</comment>
<dbReference type="GO" id="GO:0016020">
    <property type="term" value="C:membrane"/>
    <property type="evidence" value="ECO:0007669"/>
    <property type="project" value="UniProtKB-SubCell"/>
</dbReference>
<feature type="transmembrane region" description="Helical" evidence="4">
    <location>
        <begin position="97"/>
        <end position="116"/>
    </location>
</feature>
<feature type="compositionally biased region" description="Basic and acidic residues" evidence="3">
    <location>
        <begin position="1"/>
        <end position="10"/>
    </location>
</feature>
<feature type="transmembrane region" description="Helical" evidence="4">
    <location>
        <begin position="296"/>
        <end position="316"/>
    </location>
</feature>
<feature type="transmembrane region" description="Helical" evidence="4">
    <location>
        <begin position="166"/>
        <end position="185"/>
    </location>
</feature>
<dbReference type="Proteomes" id="UP001187682">
    <property type="component" value="Unassembled WGS sequence"/>
</dbReference>
<evidence type="ECO:0000313" key="7">
    <source>
        <dbReference type="Proteomes" id="UP001187682"/>
    </source>
</evidence>
<dbReference type="InterPro" id="IPR020846">
    <property type="entry name" value="MFS_dom"/>
</dbReference>
<feature type="transmembrane region" description="Helical" evidence="4">
    <location>
        <begin position="361"/>
        <end position="382"/>
    </location>
</feature>
<feature type="transmembrane region" description="Helical" evidence="4">
    <location>
        <begin position="460"/>
        <end position="479"/>
    </location>
</feature>
<feature type="transmembrane region" description="Helical" evidence="4">
    <location>
        <begin position="224"/>
        <end position="243"/>
    </location>
</feature>
<accession>A0AAE8SYK0</accession>
<evidence type="ECO:0000256" key="4">
    <source>
        <dbReference type="SAM" id="Phobius"/>
    </source>
</evidence>
<dbReference type="Gene3D" id="1.20.1250.20">
    <property type="entry name" value="MFS general substrate transporter like domains"/>
    <property type="match status" value="1"/>
</dbReference>
<dbReference type="InterPro" id="IPR011701">
    <property type="entry name" value="MFS"/>
</dbReference>
<evidence type="ECO:0000256" key="3">
    <source>
        <dbReference type="SAM" id="MobiDB-lite"/>
    </source>
</evidence>
<dbReference type="GO" id="GO:0022857">
    <property type="term" value="F:transmembrane transporter activity"/>
    <property type="evidence" value="ECO:0007669"/>
    <property type="project" value="InterPro"/>
</dbReference>
<keyword evidence="4" id="KW-0812">Transmembrane</keyword>
<keyword evidence="7" id="KW-1185">Reference proteome</keyword>
<feature type="transmembrane region" description="Helical" evidence="4">
    <location>
        <begin position="255"/>
        <end position="275"/>
    </location>
</feature>
<sequence length="492" mass="52584">MEHAEMEKGIHPMINTSGSVSELGTPGTDPEKDAGRTTPTSPQARSVDGDHSSEADSSDAEHVDPATAAPQGIIGRVLSRVSAHSVEPGPPPDGGRAAWMAVLCLHLIVMNSWGLINSFGVFQTYYVDLFSLPPSTISWIGSIQVFLLFFIGTFTGRLTDAGYFRLVLLTGSFLQLLGIFSASFASSYVHLLLAQGICMGLANGFIFCPSIATISTYFTTKRAIALGIGACGSATGGIIFPLISRFLIPQVGLPWTLRTIGFVQLVALVFCNFFLRPRIPPRSSGPLVEWAAFRSAEYSCYAAGSFFLFLGVYFPFYYLASFATSQVRPVFAYEKSLDLLLVLNAIGCPGRLIPNYFADRFGVLTLMIPVSFSTVVLMYSWIGVTTQPGLRAWSAIYGFAGGAIQGLFPAGASTLTDDPRKQGTRIGMIFTIVSFATLTGPPICGAIIEAMGGRYVGAQVFSASCCVVGLTFITFAGISKAKRTPGGWKAKV</sequence>
<organism evidence="6 7">
    <name type="scientific">Cephalotrichum gorgonifer</name>
    <dbReference type="NCBI Taxonomy" id="2041049"/>
    <lineage>
        <taxon>Eukaryota</taxon>
        <taxon>Fungi</taxon>
        <taxon>Dikarya</taxon>
        <taxon>Ascomycota</taxon>
        <taxon>Pezizomycotina</taxon>
        <taxon>Sordariomycetes</taxon>
        <taxon>Hypocreomycetidae</taxon>
        <taxon>Microascales</taxon>
        <taxon>Microascaceae</taxon>
        <taxon>Cephalotrichum</taxon>
    </lineage>
</organism>
<feature type="domain" description="Major facilitator superfamily (MFS) profile" evidence="5">
    <location>
        <begin position="98"/>
        <end position="481"/>
    </location>
</feature>